<dbReference type="STRING" id="1348612.A0A397JMB0"/>
<feature type="domain" description="Ubiquitin-like" evidence="1">
    <location>
        <begin position="167"/>
        <end position="227"/>
    </location>
</feature>
<dbReference type="CDD" id="cd17039">
    <property type="entry name" value="Ubl_ubiquitin_like"/>
    <property type="match status" value="3"/>
</dbReference>
<proteinExistence type="predicted"/>
<dbReference type="PROSITE" id="PS50053">
    <property type="entry name" value="UBIQUITIN_2"/>
    <property type="match status" value="3"/>
</dbReference>
<dbReference type="SMART" id="SM00213">
    <property type="entry name" value="UBQ"/>
    <property type="match status" value="3"/>
</dbReference>
<organism evidence="2 3">
    <name type="scientific">Diversispora epigaea</name>
    <dbReference type="NCBI Taxonomy" id="1348612"/>
    <lineage>
        <taxon>Eukaryota</taxon>
        <taxon>Fungi</taxon>
        <taxon>Fungi incertae sedis</taxon>
        <taxon>Mucoromycota</taxon>
        <taxon>Glomeromycotina</taxon>
        <taxon>Glomeromycetes</taxon>
        <taxon>Diversisporales</taxon>
        <taxon>Diversisporaceae</taxon>
        <taxon>Diversispora</taxon>
    </lineage>
</organism>
<dbReference type="InterPro" id="IPR019956">
    <property type="entry name" value="Ubiquitin_dom"/>
</dbReference>
<dbReference type="AlphaFoldDB" id="A0A397JMB0"/>
<accession>A0A397JMB0</accession>
<dbReference type="Gene3D" id="3.10.20.90">
    <property type="entry name" value="Phosphatidylinositol 3-kinase Catalytic Subunit, Chain A, domain 1"/>
    <property type="match status" value="3"/>
</dbReference>
<dbReference type="InterPro" id="IPR050158">
    <property type="entry name" value="Ubiquitin_ubiquitin-like"/>
</dbReference>
<keyword evidence="3" id="KW-1185">Reference proteome</keyword>
<dbReference type="EMBL" id="PQFF01000019">
    <property type="protein sequence ID" value="RHZ88757.1"/>
    <property type="molecule type" value="Genomic_DNA"/>
</dbReference>
<evidence type="ECO:0000313" key="3">
    <source>
        <dbReference type="Proteomes" id="UP000266861"/>
    </source>
</evidence>
<dbReference type="InterPro" id="IPR000626">
    <property type="entry name" value="Ubiquitin-like_dom"/>
</dbReference>
<sequence length="303" mass="35710">MQISFKSHVGQQFFICVEPDYDILQLKEIIEKLIGVSKDVQVLYFFGEILEDRYTISSYNILKDSVLHLKFQNESKKCFTIFYYDPKSKITKETVIKVNPKITKIKDVLKKIPLKNENLRLFHLGQELKDDYTFEYYSIDNNNSNNLYCRQKIKVCLDSSDWHEHTEVYRNSSIGELYNIIQQKKGIPPERQTIYFKGEQLKIGKVLTDYGIEMNFGLYVVIHSNSNVFTVNLKDSNGDIIPVKVTSNTSVYELKNMIKRMSSDWSIPKQRLIYCGQELEDERKLSYYDIQEEKTIHLLNKEN</sequence>
<dbReference type="SUPFAM" id="SSF54236">
    <property type="entry name" value="Ubiquitin-like"/>
    <property type="match status" value="4"/>
</dbReference>
<dbReference type="OrthoDB" id="428577at2759"/>
<protein>
    <recommendedName>
        <fullName evidence="1">Ubiquitin-like domain-containing protein</fullName>
    </recommendedName>
</protein>
<evidence type="ECO:0000259" key="1">
    <source>
        <dbReference type="PROSITE" id="PS50053"/>
    </source>
</evidence>
<dbReference type="PRINTS" id="PR00348">
    <property type="entry name" value="UBIQUITIN"/>
</dbReference>
<dbReference type="Proteomes" id="UP000266861">
    <property type="component" value="Unassembled WGS sequence"/>
</dbReference>
<comment type="caution">
    <text evidence="2">The sequence shown here is derived from an EMBL/GenBank/DDBJ whole genome shotgun (WGS) entry which is preliminary data.</text>
</comment>
<dbReference type="InterPro" id="IPR029071">
    <property type="entry name" value="Ubiquitin-like_domsf"/>
</dbReference>
<reference evidence="2 3" key="1">
    <citation type="submission" date="2018-08" db="EMBL/GenBank/DDBJ databases">
        <title>Genome and evolution of the arbuscular mycorrhizal fungus Diversispora epigaea (formerly Glomus versiforme) and its bacterial endosymbionts.</title>
        <authorList>
            <person name="Sun X."/>
            <person name="Fei Z."/>
            <person name="Harrison M."/>
        </authorList>
    </citation>
    <scope>NUCLEOTIDE SEQUENCE [LARGE SCALE GENOMIC DNA]</scope>
    <source>
        <strain evidence="2 3">IT104</strain>
    </source>
</reference>
<feature type="domain" description="Ubiquitin-like" evidence="1">
    <location>
        <begin position="1"/>
        <end position="76"/>
    </location>
</feature>
<feature type="domain" description="Ubiquitin-like" evidence="1">
    <location>
        <begin position="229"/>
        <end position="303"/>
    </location>
</feature>
<dbReference type="PANTHER" id="PTHR10666">
    <property type="entry name" value="UBIQUITIN"/>
    <property type="match status" value="1"/>
</dbReference>
<dbReference type="Pfam" id="PF00240">
    <property type="entry name" value="ubiquitin"/>
    <property type="match status" value="3"/>
</dbReference>
<name>A0A397JMB0_9GLOM</name>
<gene>
    <name evidence="2" type="ORF">Glove_21g278</name>
</gene>
<evidence type="ECO:0000313" key="2">
    <source>
        <dbReference type="EMBL" id="RHZ88757.1"/>
    </source>
</evidence>